<proteinExistence type="predicted"/>
<evidence type="ECO:0000256" key="1">
    <source>
        <dbReference type="SAM" id="MobiDB-lite"/>
    </source>
</evidence>
<evidence type="ECO:0000313" key="2">
    <source>
        <dbReference type="EMBL" id="KAG7503639.1"/>
    </source>
</evidence>
<accession>A0AAV6RDX5</accession>
<organism evidence="2 3">
    <name type="scientific">Solea senegalensis</name>
    <name type="common">Senegalese sole</name>
    <dbReference type="NCBI Taxonomy" id="28829"/>
    <lineage>
        <taxon>Eukaryota</taxon>
        <taxon>Metazoa</taxon>
        <taxon>Chordata</taxon>
        <taxon>Craniata</taxon>
        <taxon>Vertebrata</taxon>
        <taxon>Euteleostomi</taxon>
        <taxon>Actinopterygii</taxon>
        <taxon>Neopterygii</taxon>
        <taxon>Teleostei</taxon>
        <taxon>Neoteleostei</taxon>
        <taxon>Acanthomorphata</taxon>
        <taxon>Carangaria</taxon>
        <taxon>Pleuronectiformes</taxon>
        <taxon>Pleuronectoidei</taxon>
        <taxon>Soleidae</taxon>
        <taxon>Solea</taxon>
    </lineage>
</organism>
<name>A0AAV6RDX5_SOLSE</name>
<reference evidence="2 3" key="1">
    <citation type="journal article" date="2021" name="Sci. Rep.">
        <title>Chromosome anchoring in Senegalese sole (Solea senegalensis) reveals sex-associated markers and genome rearrangements in flatfish.</title>
        <authorList>
            <person name="Guerrero-Cozar I."/>
            <person name="Gomez-Garrido J."/>
            <person name="Berbel C."/>
            <person name="Martinez-Blanch J.F."/>
            <person name="Alioto T."/>
            <person name="Claros M.G."/>
            <person name="Gagnaire P.A."/>
            <person name="Manchado M."/>
        </authorList>
    </citation>
    <scope>NUCLEOTIDE SEQUENCE [LARGE SCALE GENOMIC DNA]</scope>
    <source>
        <strain evidence="2">Sse05_10M</strain>
    </source>
</reference>
<comment type="caution">
    <text evidence="2">The sequence shown here is derived from an EMBL/GenBank/DDBJ whole genome shotgun (WGS) entry which is preliminary data.</text>
</comment>
<protein>
    <submittedName>
        <fullName evidence="2">Uncharacterized protein</fullName>
    </submittedName>
</protein>
<dbReference type="EMBL" id="JAGKHQ010000012">
    <property type="protein sequence ID" value="KAG7503639.1"/>
    <property type="molecule type" value="Genomic_DNA"/>
</dbReference>
<keyword evidence="3" id="KW-1185">Reference proteome</keyword>
<gene>
    <name evidence="2" type="ORF">JOB18_042233</name>
</gene>
<dbReference type="AlphaFoldDB" id="A0AAV6RDX5"/>
<evidence type="ECO:0000313" key="3">
    <source>
        <dbReference type="Proteomes" id="UP000693946"/>
    </source>
</evidence>
<feature type="region of interest" description="Disordered" evidence="1">
    <location>
        <begin position="38"/>
        <end position="124"/>
    </location>
</feature>
<dbReference type="Proteomes" id="UP000693946">
    <property type="component" value="Linkage Group LG2"/>
</dbReference>
<sequence length="124" mass="13012">MTAGGQRSGGPRAGHLEFKQVALAYREQPAVERGAVTLPSSFSWSGHRQWPCRTASTPHGGGSAPLPNTSPEKKSGTDSQQQQQHDDTEQNRRSGGGGDHSDVSGNPDSTLARGRHGGSLDPPC</sequence>